<dbReference type="GO" id="GO:0005886">
    <property type="term" value="C:plasma membrane"/>
    <property type="evidence" value="ECO:0007669"/>
    <property type="project" value="TreeGrafter"/>
</dbReference>
<keyword evidence="5" id="KW-0732">Signal</keyword>
<protein>
    <recommendedName>
        <fullName evidence="3">Nicastrin</fullName>
    </recommendedName>
</protein>
<evidence type="ECO:0000313" key="11">
    <source>
        <dbReference type="EnsemblMetazoa" id="G27818.3:cds"/>
    </source>
</evidence>
<evidence type="ECO:0000256" key="5">
    <source>
        <dbReference type="ARBA" id="ARBA00022729"/>
    </source>
</evidence>
<keyword evidence="8" id="KW-0472">Membrane</keyword>
<dbReference type="Gene3D" id="3.40.630.10">
    <property type="entry name" value="Zn peptidases"/>
    <property type="match status" value="1"/>
</dbReference>
<comment type="subcellular location">
    <subcellularLocation>
        <location evidence="1">Membrane</location>
        <topology evidence="1">Single-pass type I membrane protein</topology>
    </subcellularLocation>
</comment>
<sequence length="744" mass="83268">MIGQGNEKEKGRMTRLRCYRQFILFILSCISLGASERISSKTYVIVSGNVACIRRLNGTHQVGCSSEINGNVGVLHYINDTDSLNWLINSGPHQPYVALLTSLNFNRDTVQQLRNSKKITGIIVIHTDDSATTPLPDSFSPADKCPGDLYGLYHNNQEYGNCKKVTWNEDGNGMFFEDFEFPISIVTNKNETDYLINNCYLKFNQPTQGVPREYPLCAVQMKSRMAAAKDSETCIRRTNTPTNLNPDKYCDALGDKNVIGFFKDVPEDYKPEKKSIILAMARMDSYSLFENIYPSADNQVSGIVALLAAAEALRKYKDHFDNTTKDILFTFLNGEAFDYIGSTRMLYDMDKGALPLKLKMDHIDRIVEVNQLAYREGGKIWIHADPVSRNDPNISSEINDMISTILDIGKNLSDIVGAVDQTQPLPPASTQKFLQKTLVPALVLTDHKKTFTNKYYNSRFDLAKTISAMVNASDNGYNHVTDQASNLTVAATLLARSLYTLATGSPAPEGLMAEQQSVTHMLYCFLISPNCDLFKQVIPPAREAFDDLASQKSPYPFYVSVYGQINNVTRIIQRLLTHYIGTVEKNHTESCTSSEKASLQLYNYLWMAGPLNSDNKTRTVTCVKSRVTQTKAYSPAFEITDYNGWGGFQYSTWTESSWATNALLLRVFLIPSKAMEVGLLCTDVHFVRGSNPDFGFHGADLFSEQKGRHLVCPPQTKQSLREPSSASQDSGAVIMTMFQINLYQ</sequence>
<dbReference type="PANTHER" id="PTHR21092:SF0">
    <property type="entry name" value="NICASTRIN"/>
    <property type="match status" value="1"/>
</dbReference>
<dbReference type="GO" id="GO:0007220">
    <property type="term" value="P:Notch receptor processing"/>
    <property type="evidence" value="ECO:0007669"/>
    <property type="project" value="TreeGrafter"/>
</dbReference>
<evidence type="ECO:0000256" key="6">
    <source>
        <dbReference type="ARBA" id="ARBA00022976"/>
    </source>
</evidence>
<dbReference type="AlphaFoldDB" id="A0A8W8LG29"/>
<evidence type="ECO:0000256" key="1">
    <source>
        <dbReference type="ARBA" id="ARBA00004479"/>
    </source>
</evidence>
<dbReference type="InterPro" id="IPR041084">
    <property type="entry name" value="Ncstrn_small"/>
</dbReference>
<keyword evidence="6" id="KW-0914">Notch signaling pathway</keyword>
<dbReference type="Pfam" id="PF18266">
    <property type="entry name" value="Ncstrn_small"/>
    <property type="match status" value="1"/>
</dbReference>
<dbReference type="GO" id="GO:0016485">
    <property type="term" value="P:protein processing"/>
    <property type="evidence" value="ECO:0007669"/>
    <property type="project" value="InterPro"/>
</dbReference>
<evidence type="ECO:0000256" key="3">
    <source>
        <dbReference type="ARBA" id="ARBA00015303"/>
    </source>
</evidence>
<dbReference type="SUPFAM" id="SSF53187">
    <property type="entry name" value="Zn-dependent exopeptidases"/>
    <property type="match status" value="1"/>
</dbReference>
<reference evidence="11" key="1">
    <citation type="submission" date="2022-08" db="UniProtKB">
        <authorList>
            <consortium name="EnsemblMetazoa"/>
        </authorList>
    </citation>
    <scope>IDENTIFICATION</scope>
    <source>
        <strain evidence="11">05x7-T-G4-1.051#20</strain>
    </source>
</reference>
<evidence type="ECO:0000256" key="8">
    <source>
        <dbReference type="ARBA" id="ARBA00023136"/>
    </source>
</evidence>
<name>A0A8W8LG29_MAGGI</name>
<evidence type="ECO:0000256" key="2">
    <source>
        <dbReference type="ARBA" id="ARBA00007717"/>
    </source>
</evidence>
<dbReference type="EnsemblMetazoa" id="G27818.3">
    <property type="protein sequence ID" value="G27818.3:cds"/>
    <property type="gene ID" value="G27818"/>
</dbReference>
<dbReference type="GO" id="GO:0007219">
    <property type="term" value="P:Notch signaling pathway"/>
    <property type="evidence" value="ECO:0007669"/>
    <property type="project" value="UniProtKB-KW"/>
</dbReference>
<keyword evidence="7" id="KW-1133">Transmembrane helix</keyword>
<accession>A0A8W8LG29</accession>
<feature type="domain" description="Nicastrin small lobe" evidence="10">
    <location>
        <begin position="51"/>
        <end position="227"/>
    </location>
</feature>
<comment type="similarity">
    <text evidence="2">Belongs to the nicastrin family.</text>
</comment>
<dbReference type="InterPro" id="IPR008710">
    <property type="entry name" value="Nicastrin"/>
</dbReference>
<keyword evidence="4" id="KW-0812">Transmembrane</keyword>
<organism evidence="11 12">
    <name type="scientific">Magallana gigas</name>
    <name type="common">Pacific oyster</name>
    <name type="synonym">Crassostrea gigas</name>
    <dbReference type="NCBI Taxonomy" id="29159"/>
    <lineage>
        <taxon>Eukaryota</taxon>
        <taxon>Metazoa</taxon>
        <taxon>Spiralia</taxon>
        <taxon>Lophotrochozoa</taxon>
        <taxon>Mollusca</taxon>
        <taxon>Bivalvia</taxon>
        <taxon>Autobranchia</taxon>
        <taxon>Pteriomorphia</taxon>
        <taxon>Ostreida</taxon>
        <taxon>Ostreoidea</taxon>
        <taxon>Ostreidae</taxon>
        <taxon>Magallana</taxon>
    </lineage>
</organism>
<evidence type="ECO:0000256" key="4">
    <source>
        <dbReference type="ARBA" id="ARBA00022692"/>
    </source>
</evidence>
<evidence type="ECO:0000256" key="9">
    <source>
        <dbReference type="ARBA" id="ARBA00023180"/>
    </source>
</evidence>
<evidence type="ECO:0000313" key="12">
    <source>
        <dbReference type="Proteomes" id="UP000005408"/>
    </source>
</evidence>
<evidence type="ECO:0000259" key="10">
    <source>
        <dbReference type="Pfam" id="PF18266"/>
    </source>
</evidence>
<dbReference type="Proteomes" id="UP000005408">
    <property type="component" value="Unassembled WGS sequence"/>
</dbReference>
<evidence type="ECO:0000256" key="7">
    <source>
        <dbReference type="ARBA" id="ARBA00022989"/>
    </source>
</evidence>
<keyword evidence="9" id="KW-0325">Glycoprotein</keyword>
<proteinExistence type="inferred from homology"/>
<dbReference type="Pfam" id="PF05450">
    <property type="entry name" value="Nicastrin"/>
    <property type="match status" value="1"/>
</dbReference>
<keyword evidence="12" id="KW-1185">Reference proteome</keyword>
<dbReference type="PANTHER" id="PTHR21092">
    <property type="entry name" value="NICASTRIN"/>
    <property type="match status" value="1"/>
</dbReference>